<keyword evidence="3 5" id="KW-1133">Transmembrane helix</keyword>
<dbReference type="Proteomes" id="UP001597181">
    <property type="component" value="Unassembled WGS sequence"/>
</dbReference>
<evidence type="ECO:0000313" key="8">
    <source>
        <dbReference type="Proteomes" id="UP001597181"/>
    </source>
</evidence>
<dbReference type="EMBL" id="JBHTLY010000004">
    <property type="protein sequence ID" value="MFD1202323.1"/>
    <property type="molecule type" value="Genomic_DNA"/>
</dbReference>
<dbReference type="PANTHER" id="PTHR43394">
    <property type="entry name" value="ATP-DEPENDENT PERMEASE MDL1, MITOCHONDRIAL"/>
    <property type="match status" value="1"/>
</dbReference>
<dbReference type="SUPFAM" id="SSF52540">
    <property type="entry name" value="P-loop containing nucleoside triphosphate hydrolases"/>
    <property type="match status" value="1"/>
</dbReference>
<dbReference type="InterPro" id="IPR027417">
    <property type="entry name" value="P-loop_NTPase"/>
</dbReference>
<dbReference type="InterPro" id="IPR036640">
    <property type="entry name" value="ABC1_TM_sf"/>
</dbReference>
<sequence>MTPVALRIAGARNPRALVLRALAAAPRLGAGAAALMVVQQVAEFTVPVIIGLAIDHGIAARDFGSTLGWACLLVADFLVLVLAAQFGSRLGLRAVESVQHRLRLAVVGRVLAPTGIAGARGVGELLSIAGSDVARLSRAVLITVYPVAEIAALGYAAIALTLIWWPLGVAVFLGGLALVLTMELIGRPFRQRSEHEQERIAGVTSVAADTLTGAATLRGFGARDWALARYAAANDEALDATKRSRSSEQRFVALSRALSALLVVGVAVAAAGLAFAGEITIGQLVIVVGLVQLVIGPLEALSINLAAVWLAALASAARVLALMQEPAARPEPAERVGGVGALPAGGLPAGALPAAALPAGARPLPALEIRLGERGHAGHRARQVIAVDRGQLVGVVAGSSLASALVDELRRCDTETTVRVMLDGDDAAKLRSDALAARLVVASGRIAGASLPPAPAAARLAAQAVEAPHSGGEHQRAALAAALASPAPVLVLHEPTSAVDPVTERLIADALRTATAGRAVLIVTTAPALLAVTDEVHLLEEHTVSRGSHHDLLGIASYRGLLR</sequence>
<comment type="subcellular location">
    <subcellularLocation>
        <location evidence="1">Cell membrane</location>
        <topology evidence="1">Multi-pass membrane protein</topology>
    </subcellularLocation>
</comment>
<dbReference type="RefSeq" id="WP_343960995.1">
    <property type="nucleotide sequence ID" value="NZ_BAAAKZ010000010.1"/>
</dbReference>
<dbReference type="InterPro" id="IPR039421">
    <property type="entry name" value="Type_1_exporter"/>
</dbReference>
<evidence type="ECO:0000259" key="6">
    <source>
        <dbReference type="PROSITE" id="PS50929"/>
    </source>
</evidence>
<evidence type="ECO:0000256" key="3">
    <source>
        <dbReference type="ARBA" id="ARBA00022989"/>
    </source>
</evidence>
<gene>
    <name evidence="7" type="ORF">ACFQ3U_10510</name>
</gene>
<dbReference type="PANTHER" id="PTHR43394:SF1">
    <property type="entry name" value="ATP-BINDING CASSETTE SUB-FAMILY B MEMBER 10, MITOCHONDRIAL"/>
    <property type="match status" value="1"/>
</dbReference>
<keyword evidence="7" id="KW-0067">ATP-binding</keyword>
<evidence type="ECO:0000256" key="1">
    <source>
        <dbReference type="ARBA" id="ARBA00004651"/>
    </source>
</evidence>
<dbReference type="GO" id="GO:0005524">
    <property type="term" value="F:ATP binding"/>
    <property type="evidence" value="ECO:0007669"/>
    <property type="project" value="UniProtKB-KW"/>
</dbReference>
<keyword evidence="7" id="KW-0547">Nucleotide-binding</keyword>
<feature type="transmembrane region" description="Helical" evidence="5">
    <location>
        <begin position="281"/>
        <end position="298"/>
    </location>
</feature>
<feature type="transmembrane region" description="Helical" evidence="5">
    <location>
        <begin position="28"/>
        <end position="54"/>
    </location>
</feature>
<protein>
    <submittedName>
        <fullName evidence="7">ABC transporter ATP-binding protein</fullName>
    </submittedName>
</protein>
<feature type="transmembrane region" description="Helical" evidence="5">
    <location>
        <begin position="251"/>
        <end position="275"/>
    </location>
</feature>
<proteinExistence type="predicted"/>
<keyword evidence="8" id="KW-1185">Reference proteome</keyword>
<name>A0ABW3TS50_9MICO</name>
<feature type="domain" description="ABC transmembrane type-1" evidence="6">
    <location>
        <begin position="30"/>
        <end position="308"/>
    </location>
</feature>
<dbReference type="Pfam" id="PF00664">
    <property type="entry name" value="ABC_membrane"/>
    <property type="match status" value="1"/>
</dbReference>
<comment type="caution">
    <text evidence="7">The sequence shown here is derived from an EMBL/GenBank/DDBJ whole genome shotgun (WGS) entry which is preliminary data.</text>
</comment>
<keyword evidence="2 5" id="KW-0812">Transmembrane</keyword>
<dbReference type="Gene3D" id="1.20.1560.10">
    <property type="entry name" value="ABC transporter type 1, transmembrane domain"/>
    <property type="match status" value="1"/>
</dbReference>
<dbReference type="PROSITE" id="PS50929">
    <property type="entry name" value="ABC_TM1F"/>
    <property type="match status" value="1"/>
</dbReference>
<feature type="transmembrane region" description="Helical" evidence="5">
    <location>
        <begin position="66"/>
        <end position="86"/>
    </location>
</feature>
<dbReference type="CDD" id="cd07346">
    <property type="entry name" value="ABC_6TM_exporters"/>
    <property type="match status" value="1"/>
</dbReference>
<evidence type="ECO:0000256" key="2">
    <source>
        <dbReference type="ARBA" id="ARBA00022692"/>
    </source>
</evidence>
<reference evidence="8" key="1">
    <citation type="journal article" date="2019" name="Int. J. Syst. Evol. Microbiol.">
        <title>The Global Catalogue of Microorganisms (GCM) 10K type strain sequencing project: providing services to taxonomists for standard genome sequencing and annotation.</title>
        <authorList>
            <consortium name="The Broad Institute Genomics Platform"/>
            <consortium name="The Broad Institute Genome Sequencing Center for Infectious Disease"/>
            <person name="Wu L."/>
            <person name="Ma J."/>
        </authorList>
    </citation>
    <scope>NUCLEOTIDE SEQUENCE [LARGE SCALE GENOMIC DNA]</scope>
    <source>
        <strain evidence="8">CCUG 50213</strain>
    </source>
</reference>
<evidence type="ECO:0000256" key="4">
    <source>
        <dbReference type="ARBA" id="ARBA00023136"/>
    </source>
</evidence>
<organism evidence="7 8">
    <name type="scientific">Leucobacter albus</name>
    <dbReference type="NCBI Taxonomy" id="272210"/>
    <lineage>
        <taxon>Bacteria</taxon>
        <taxon>Bacillati</taxon>
        <taxon>Actinomycetota</taxon>
        <taxon>Actinomycetes</taxon>
        <taxon>Micrococcales</taxon>
        <taxon>Microbacteriaceae</taxon>
        <taxon>Leucobacter</taxon>
    </lineage>
</organism>
<dbReference type="Gene3D" id="3.40.50.300">
    <property type="entry name" value="P-loop containing nucleotide triphosphate hydrolases"/>
    <property type="match status" value="1"/>
</dbReference>
<keyword evidence="4 5" id="KW-0472">Membrane</keyword>
<dbReference type="InterPro" id="IPR011527">
    <property type="entry name" value="ABC1_TM_dom"/>
</dbReference>
<evidence type="ECO:0000313" key="7">
    <source>
        <dbReference type="EMBL" id="MFD1202323.1"/>
    </source>
</evidence>
<dbReference type="SUPFAM" id="SSF90123">
    <property type="entry name" value="ABC transporter transmembrane region"/>
    <property type="match status" value="1"/>
</dbReference>
<feature type="transmembrane region" description="Helical" evidence="5">
    <location>
        <begin position="164"/>
        <end position="185"/>
    </location>
</feature>
<feature type="transmembrane region" description="Helical" evidence="5">
    <location>
        <begin position="139"/>
        <end position="158"/>
    </location>
</feature>
<feature type="transmembrane region" description="Helical" evidence="5">
    <location>
        <begin position="305"/>
        <end position="323"/>
    </location>
</feature>
<accession>A0ABW3TS50</accession>
<evidence type="ECO:0000256" key="5">
    <source>
        <dbReference type="SAM" id="Phobius"/>
    </source>
</evidence>